<name>A0A3B0RXL9_9ZZZZ</name>
<protein>
    <submittedName>
        <fullName evidence="2">Uncharacterized protein</fullName>
    </submittedName>
</protein>
<sequence length="652" mass="73087">MQVLSQISSDYGWTIFLWGWAAIFFLIILVNASSLKSKNKLVPILSVIAGPWWILVCLYWLGKLVSNLEEFSFLSRILSGYGWLVFQMGWLIVVLVVILVNASALKLKKKLAGIFGLLALVWLTTIGLYWLGQLVNFLATFPLYQWDQVIWDQIKKPFSWAYYKLDRWLFPWTNEFVFLTPVGILLIDTVRSNWLPSGLKGFLGVWLGGVILYLGAWSVTAIFENPYVLLLYISFFFTVSLFGFSSGKQVEQRYSATTFIQGLKFRSFNSSENNNGNLIVRQVVITMLVLAFWFQLSVEKSVLATLYSTLFGGLLTIIGFAALIFTFSFERIPSVKMKRHIANDTKAIYRSVGTIASVSVIGLLFFTGSDIVFNFEKVNLSNIVGLCFLIIAIVGTIISVESAISLFRQLIGVLSGINLLDSNIVVAFDELRTPPEFSAMSEANTGLSHLRSHIEETGLRVVSIETAEIGGLSRLRNAIYVVQRITDVIEQQDAVLYRKFVERGDVMIVLVDAIDLKEKRHLLEELGFKAKVIPVDGTQPLKIDNFNSSEISLDIIGDTGTHFYHTTAIQKDEEIQSIAKCNEVVGPWGGTEETIVIAKKKCGRGLLVVVGSVMHWQNNHIFQCQNLDCLDGVLKIATDHFLQEGEKAADVE</sequence>
<feature type="transmembrane region" description="Helical" evidence="1">
    <location>
        <begin position="199"/>
        <end position="220"/>
    </location>
</feature>
<dbReference type="EMBL" id="UOEC01000135">
    <property type="protein sequence ID" value="VAV96749.1"/>
    <property type="molecule type" value="Genomic_DNA"/>
</dbReference>
<proteinExistence type="predicted"/>
<accession>A0A3B0RXL9</accession>
<keyword evidence="1" id="KW-1133">Transmembrane helix</keyword>
<feature type="transmembrane region" description="Helical" evidence="1">
    <location>
        <begin position="112"/>
        <end position="132"/>
    </location>
</feature>
<feature type="transmembrane region" description="Helical" evidence="1">
    <location>
        <begin position="42"/>
        <end position="61"/>
    </location>
</feature>
<dbReference type="AlphaFoldDB" id="A0A3B0RXL9"/>
<feature type="transmembrane region" description="Helical" evidence="1">
    <location>
        <begin position="380"/>
        <end position="400"/>
    </location>
</feature>
<evidence type="ECO:0000313" key="2">
    <source>
        <dbReference type="EMBL" id="VAV96749.1"/>
    </source>
</evidence>
<reference evidence="2" key="1">
    <citation type="submission" date="2018-06" db="EMBL/GenBank/DDBJ databases">
        <authorList>
            <person name="Zhirakovskaya E."/>
        </authorList>
    </citation>
    <scope>NUCLEOTIDE SEQUENCE</scope>
</reference>
<keyword evidence="1" id="KW-0812">Transmembrane</keyword>
<organism evidence="2">
    <name type="scientific">hydrothermal vent metagenome</name>
    <dbReference type="NCBI Taxonomy" id="652676"/>
    <lineage>
        <taxon>unclassified sequences</taxon>
        <taxon>metagenomes</taxon>
        <taxon>ecological metagenomes</taxon>
    </lineage>
</organism>
<keyword evidence="1" id="KW-0472">Membrane</keyword>
<feature type="transmembrane region" description="Helical" evidence="1">
    <location>
        <begin position="12"/>
        <end position="30"/>
    </location>
</feature>
<feature type="transmembrane region" description="Helical" evidence="1">
    <location>
        <begin position="302"/>
        <end position="327"/>
    </location>
</feature>
<feature type="transmembrane region" description="Helical" evidence="1">
    <location>
        <begin position="226"/>
        <end position="244"/>
    </location>
</feature>
<feature type="transmembrane region" description="Helical" evidence="1">
    <location>
        <begin position="347"/>
        <end position="368"/>
    </location>
</feature>
<gene>
    <name evidence="2" type="ORF">MNBD_ALPHA08-575</name>
</gene>
<feature type="transmembrane region" description="Helical" evidence="1">
    <location>
        <begin position="168"/>
        <end position="187"/>
    </location>
</feature>
<evidence type="ECO:0000256" key="1">
    <source>
        <dbReference type="SAM" id="Phobius"/>
    </source>
</evidence>
<feature type="transmembrane region" description="Helical" evidence="1">
    <location>
        <begin position="278"/>
        <end position="296"/>
    </location>
</feature>
<feature type="transmembrane region" description="Helical" evidence="1">
    <location>
        <begin position="81"/>
        <end position="100"/>
    </location>
</feature>